<name>A0A9D4PGC8_RHISA</name>
<evidence type="ECO:0000313" key="5">
    <source>
        <dbReference type="Proteomes" id="UP000821837"/>
    </source>
</evidence>
<evidence type="ECO:0000256" key="2">
    <source>
        <dbReference type="SAM" id="MobiDB-lite"/>
    </source>
</evidence>
<reference evidence="4" key="2">
    <citation type="submission" date="2021-09" db="EMBL/GenBank/DDBJ databases">
        <authorList>
            <person name="Jia N."/>
            <person name="Wang J."/>
            <person name="Shi W."/>
            <person name="Du L."/>
            <person name="Sun Y."/>
            <person name="Zhan W."/>
            <person name="Jiang J."/>
            <person name="Wang Q."/>
            <person name="Zhang B."/>
            <person name="Ji P."/>
            <person name="Sakyi L.B."/>
            <person name="Cui X."/>
            <person name="Yuan T."/>
            <person name="Jiang B."/>
            <person name="Yang W."/>
            <person name="Lam T.T.-Y."/>
            <person name="Chang Q."/>
            <person name="Ding S."/>
            <person name="Wang X."/>
            <person name="Zhu J."/>
            <person name="Ruan X."/>
            <person name="Zhao L."/>
            <person name="Wei J."/>
            <person name="Que T."/>
            <person name="Du C."/>
            <person name="Cheng J."/>
            <person name="Dai P."/>
            <person name="Han X."/>
            <person name="Huang E."/>
            <person name="Gao Y."/>
            <person name="Liu J."/>
            <person name="Shao H."/>
            <person name="Ye R."/>
            <person name="Li L."/>
            <person name="Wei W."/>
            <person name="Wang X."/>
            <person name="Wang C."/>
            <person name="Huo Q."/>
            <person name="Li W."/>
            <person name="Guo W."/>
            <person name="Chen H."/>
            <person name="Chen S."/>
            <person name="Zhou L."/>
            <person name="Zhou L."/>
            <person name="Ni X."/>
            <person name="Tian J."/>
            <person name="Zhou Y."/>
            <person name="Sheng Y."/>
            <person name="Liu T."/>
            <person name="Pan Y."/>
            <person name="Xia L."/>
            <person name="Li J."/>
            <person name="Zhao F."/>
            <person name="Cao W."/>
        </authorList>
    </citation>
    <scope>NUCLEOTIDE SEQUENCE</scope>
    <source>
        <strain evidence="4">Rsan-2018</strain>
        <tissue evidence="4">Larvae</tissue>
    </source>
</reference>
<feature type="compositionally biased region" description="Polar residues" evidence="2">
    <location>
        <begin position="417"/>
        <end position="426"/>
    </location>
</feature>
<reference evidence="4" key="1">
    <citation type="journal article" date="2020" name="Cell">
        <title>Large-Scale Comparative Analyses of Tick Genomes Elucidate Their Genetic Diversity and Vector Capacities.</title>
        <authorList>
            <consortium name="Tick Genome and Microbiome Consortium (TIGMIC)"/>
            <person name="Jia N."/>
            <person name="Wang J."/>
            <person name="Shi W."/>
            <person name="Du L."/>
            <person name="Sun Y."/>
            <person name="Zhan W."/>
            <person name="Jiang J.F."/>
            <person name="Wang Q."/>
            <person name="Zhang B."/>
            <person name="Ji P."/>
            <person name="Bell-Sakyi L."/>
            <person name="Cui X.M."/>
            <person name="Yuan T.T."/>
            <person name="Jiang B.G."/>
            <person name="Yang W.F."/>
            <person name="Lam T.T."/>
            <person name="Chang Q.C."/>
            <person name="Ding S.J."/>
            <person name="Wang X.J."/>
            <person name="Zhu J.G."/>
            <person name="Ruan X.D."/>
            <person name="Zhao L."/>
            <person name="Wei J.T."/>
            <person name="Ye R.Z."/>
            <person name="Que T.C."/>
            <person name="Du C.H."/>
            <person name="Zhou Y.H."/>
            <person name="Cheng J.X."/>
            <person name="Dai P.F."/>
            <person name="Guo W.B."/>
            <person name="Han X.H."/>
            <person name="Huang E.J."/>
            <person name="Li L.F."/>
            <person name="Wei W."/>
            <person name="Gao Y.C."/>
            <person name="Liu J.Z."/>
            <person name="Shao H.Z."/>
            <person name="Wang X."/>
            <person name="Wang C.C."/>
            <person name="Yang T.C."/>
            <person name="Huo Q.B."/>
            <person name="Li W."/>
            <person name="Chen H.Y."/>
            <person name="Chen S.E."/>
            <person name="Zhou L.G."/>
            <person name="Ni X.B."/>
            <person name="Tian J.H."/>
            <person name="Sheng Y."/>
            <person name="Liu T."/>
            <person name="Pan Y.S."/>
            <person name="Xia L.Y."/>
            <person name="Li J."/>
            <person name="Zhao F."/>
            <person name="Cao W.C."/>
        </authorList>
    </citation>
    <scope>NUCLEOTIDE SEQUENCE</scope>
    <source>
        <strain evidence="4">Rsan-2018</strain>
    </source>
</reference>
<feature type="region of interest" description="Disordered" evidence="2">
    <location>
        <begin position="119"/>
        <end position="143"/>
    </location>
</feature>
<gene>
    <name evidence="4" type="ORF">HPB52_000747</name>
</gene>
<sequence>MTRVHGGSAKEEPLSSEETLYCHAQASARVQARTSALLSHPKQPLFNVQLDKESLNKPITLGGWHYHNQWHKHFHDRHGIGLTYDTIYNTRGDRFTAQHVSSHSPLRYSLSMPLTSASAESSARAQPARVPASLSRSRHTSSQKFPRPWPLVKCVRDSALLASLMTLGHYMQLGAGSPERSEFRNYDQTAIVHKDIPRSHPAKRSQDQFLAFYLLPFVTSKEAALAALRFDGVTTESPFFPRAGPSASALCGADTRESLCAAQFQLKGREAVGGHKFVTSGWVSEPRMKQVAADSGIVMTQARIKPPVEVCFVGKGDGEIPAAHCSCMAGNGKACSHIAALLCSEKNAALSRGGVGPSARRNAARASTERASMADDDAAASTRATTSIEENHQGGENATGVSQPKTLDNGGYGGQISVEQTQTEGDSSSERKATFTAENRFQGHH</sequence>
<dbReference type="AlphaFoldDB" id="A0A9D4PGC8"/>
<feature type="region of interest" description="Disordered" evidence="2">
    <location>
        <begin position="350"/>
        <end position="445"/>
    </location>
</feature>
<comment type="caution">
    <text evidence="4">The sequence shown here is derived from an EMBL/GenBank/DDBJ whole genome shotgun (WGS) entry which is preliminary data.</text>
</comment>
<dbReference type="PROSITE" id="PS50966">
    <property type="entry name" value="ZF_SWIM"/>
    <property type="match status" value="1"/>
</dbReference>
<dbReference type="GO" id="GO:0008270">
    <property type="term" value="F:zinc ion binding"/>
    <property type="evidence" value="ECO:0007669"/>
    <property type="project" value="UniProtKB-KW"/>
</dbReference>
<dbReference type="EMBL" id="JABSTV010001253">
    <property type="protein sequence ID" value="KAH7942751.1"/>
    <property type="molecule type" value="Genomic_DNA"/>
</dbReference>
<dbReference type="PANTHER" id="PTHR47526">
    <property type="entry name" value="ATP-DEPENDENT DNA HELICASE"/>
    <property type="match status" value="1"/>
</dbReference>
<feature type="compositionally biased region" description="Polar residues" evidence="2">
    <location>
        <begin position="394"/>
        <end position="406"/>
    </location>
</feature>
<feature type="domain" description="SWIM-type" evidence="3">
    <location>
        <begin position="308"/>
        <end position="346"/>
    </location>
</feature>
<accession>A0A9D4PGC8</accession>
<evidence type="ECO:0000256" key="1">
    <source>
        <dbReference type="PROSITE-ProRule" id="PRU00325"/>
    </source>
</evidence>
<evidence type="ECO:0000259" key="3">
    <source>
        <dbReference type="PROSITE" id="PS50966"/>
    </source>
</evidence>
<keyword evidence="1" id="KW-0863">Zinc-finger</keyword>
<keyword evidence="5" id="KW-1185">Reference proteome</keyword>
<dbReference type="Proteomes" id="UP000821837">
    <property type="component" value="Unassembled WGS sequence"/>
</dbReference>
<protein>
    <recommendedName>
        <fullName evidence="3">SWIM-type domain-containing protein</fullName>
    </recommendedName>
</protein>
<keyword evidence="1" id="KW-0479">Metal-binding</keyword>
<keyword evidence="1" id="KW-0862">Zinc</keyword>
<evidence type="ECO:0000313" key="4">
    <source>
        <dbReference type="EMBL" id="KAH7942751.1"/>
    </source>
</evidence>
<proteinExistence type="predicted"/>
<dbReference type="InterPro" id="IPR007527">
    <property type="entry name" value="Znf_SWIM"/>
</dbReference>
<organism evidence="4 5">
    <name type="scientific">Rhipicephalus sanguineus</name>
    <name type="common">Brown dog tick</name>
    <name type="synonym">Ixodes sanguineus</name>
    <dbReference type="NCBI Taxonomy" id="34632"/>
    <lineage>
        <taxon>Eukaryota</taxon>
        <taxon>Metazoa</taxon>
        <taxon>Ecdysozoa</taxon>
        <taxon>Arthropoda</taxon>
        <taxon>Chelicerata</taxon>
        <taxon>Arachnida</taxon>
        <taxon>Acari</taxon>
        <taxon>Parasitiformes</taxon>
        <taxon>Ixodida</taxon>
        <taxon>Ixodoidea</taxon>
        <taxon>Ixodidae</taxon>
        <taxon>Rhipicephalinae</taxon>
        <taxon>Rhipicephalus</taxon>
        <taxon>Rhipicephalus</taxon>
    </lineage>
</organism>